<keyword evidence="7" id="KW-1185">Reference proteome</keyword>
<dbReference type="InterPro" id="IPR007156">
    <property type="entry name" value="MamQ_LemA"/>
</dbReference>
<protein>
    <submittedName>
        <fullName evidence="6">LemA family protein</fullName>
    </submittedName>
</protein>
<proteinExistence type="inferred from homology"/>
<evidence type="ECO:0000256" key="3">
    <source>
        <dbReference type="ARBA" id="ARBA00022692"/>
    </source>
</evidence>
<dbReference type="PANTHER" id="PTHR34478">
    <property type="entry name" value="PROTEIN LEMA"/>
    <property type="match status" value="1"/>
</dbReference>
<organism evidence="6 7">
    <name type="scientific">Kangiella marina</name>
    <dbReference type="NCBI Taxonomy" id="1079178"/>
    <lineage>
        <taxon>Bacteria</taxon>
        <taxon>Pseudomonadati</taxon>
        <taxon>Pseudomonadota</taxon>
        <taxon>Gammaproteobacteria</taxon>
        <taxon>Kangiellales</taxon>
        <taxon>Kangiellaceae</taxon>
        <taxon>Kangiella</taxon>
    </lineage>
</organism>
<dbReference type="InterPro" id="IPR023353">
    <property type="entry name" value="LemA-like_dom_sf"/>
</dbReference>
<reference evidence="7" key="1">
    <citation type="journal article" date="2019" name="Int. J. Syst. Evol. Microbiol.">
        <title>The Global Catalogue of Microorganisms (GCM) 10K type strain sequencing project: providing services to taxonomists for standard genome sequencing and annotation.</title>
        <authorList>
            <consortium name="The Broad Institute Genomics Platform"/>
            <consortium name="The Broad Institute Genome Sequencing Center for Infectious Disease"/>
            <person name="Wu L."/>
            <person name="Ma J."/>
        </authorList>
    </citation>
    <scope>NUCLEOTIDE SEQUENCE [LARGE SCALE GENOMIC DNA]</scope>
    <source>
        <strain evidence="7">JCM 17728</strain>
    </source>
</reference>
<evidence type="ECO:0000256" key="4">
    <source>
        <dbReference type="ARBA" id="ARBA00022989"/>
    </source>
</evidence>
<gene>
    <name evidence="6" type="ORF">GCM10023151_21490</name>
</gene>
<evidence type="ECO:0000256" key="2">
    <source>
        <dbReference type="ARBA" id="ARBA00008854"/>
    </source>
</evidence>
<keyword evidence="4" id="KW-1133">Transmembrane helix</keyword>
<evidence type="ECO:0000313" key="6">
    <source>
        <dbReference type="EMBL" id="GAA4364858.1"/>
    </source>
</evidence>
<comment type="subcellular location">
    <subcellularLocation>
        <location evidence="1">Membrane</location>
        <topology evidence="1">Single-pass membrane protein</topology>
    </subcellularLocation>
</comment>
<evidence type="ECO:0000256" key="1">
    <source>
        <dbReference type="ARBA" id="ARBA00004167"/>
    </source>
</evidence>
<comment type="caution">
    <text evidence="6">The sequence shown here is derived from an EMBL/GenBank/DDBJ whole genome shotgun (WGS) entry which is preliminary data.</text>
</comment>
<dbReference type="SUPFAM" id="SSF140478">
    <property type="entry name" value="LemA-like"/>
    <property type="match status" value="1"/>
</dbReference>
<keyword evidence="5" id="KW-0472">Membrane</keyword>
<dbReference type="Gene3D" id="1.20.1440.20">
    <property type="entry name" value="LemA-like domain"/>
    <property type="match status" value="1"/>
</dbReference>
<dbReference type="Pfam" id="PF04011">
    <property type="entry name" value="LemA"/>
    <property type="match status" value="1"/>
</dbReference>
<sequence>MTIIITTAAALIILWGLFSYNKIIALKNQVSSAWSDIDVQLTRRHDLIPELVKTVKAYKDYEKETLELTTLIRSAEESHSPTQQQQLETKINNRLDKLILLQEAYPELKANSSFLQLMQALTDTEDKLQYARRYYNGSVKVYNTKLQQVPDNLIANLFRFKDAEFFELDTPEMAKAIKVDMND</sequence>
<accession>A0ABP8IPK0</accession>
<evidence type="ECO:0000313" key="7">
    <source>
        <dbReference type="Proteomes" id="UP001501011"/>
    </source>
</evidence>
<dbReference type="RefSeq" id="WP_345293222.1">
    <property type="nucleotide sequence ID" value="NZ_BAABFV010000002.1"/>
</dbReference>
<name>A0ABP8IPK0_9GAMM</name>
<comment type="similarity">
    <text evidence="2">Belongs to the LemA family.</text>
</comment>
<evidence type="ECO:0000256" key="5">
    <source>
        <dbReference type="ARBA" id="ARBA00023136"/>
    </source>
</evidence>
<dbReference type="Proteomes" id="UP001501011">
    <property type="component" value="Unassembled WGS sequence"/>
</dbReference>
<keyword evidence="3" id="KW-0812">Transmembrane</keyword>
<dbReference type="PANTHER" id="PTHR34478:SF2">
    <property type="entry name" value="MEMBRANE PROTEIN"/>
    <property type="match status" value="1"/>
</dbReference>
<dbReference type="EMBL" id="BAABFV010000002">
    <property type="protein sequence ID" value="GAA4364858.1"/>
    <property type="molecule type" value="Genomic_DNA"/>
</dbReference>